<organism evidence="1 2">
    <name type="scientific">Monilinia vaccinii-corymbosi</name>
    <dbReference type="NCBI Taxonomy" id="61207"/>
    <lineage>
        <taxon>Eukaryota</taxon>
        <taxon>Fungi</taxon>
        <taxon>Dikarya</taxon>
        <taxon>Ascomycota</taxon>
        <taxon>Pezizomycotina</taxon>
        <taxon>Leotiomycetes</taxon>
        <taxon>Helotiales</taxon>
        <taxon>Sclerotiniaceae</taxon>
        <taxon>Monilinia</taxon>
    </lineage>
</organism>
<protein>
    <submittedName>
        <fullName evidence="1">Uncharacterized protein</fullName>
    </submittedName>
</protein>
<sequence length="191" mass="21752">MGNRVSLPSGPSPQQWEVHYINSWPAPPPRQILHRNQTNSSYSNLTAESLLVVLKSDSMRRRPSADAIFLENLLLGLPEDALIVANRYYEMPIEFGAHKEISAALEGAFNQMRETQARRLEECQREMDRNPDLDPVGTPLIHQQSVFLISSLIFSSYPDKFLVRFSSDYLDSGSCRFKGSYHEETLVSTYL</sequence>
<dbReference type="Proteomes" id="UP000672032">
    <property type="component" value="Chromosome 2"/>
</dbReference>
<accession>A0A8A3P1Y0</accession>
<evidence type="ECO:0000313" key="2">
    <source>
        <dbReference type="Proteomes" id="UP000672032"/>
    </source>
</evidence>
<proteinExistence type="predicted"/>
<dbReference type="AlphaFoldDB" id="A0A8A3P1Y0"/>
<name>A0A8A3P1Y0_9HELO</name>
<keyword evidence="2" id="KW-1185">Reference proteome</keyword>
<reference evidence="1" key="1">
    <citation type="submission" date="2020-10" db="EMBL/GenBank/DDBJ databases">
        <title>Genome Sequence of Monilinia vaccinii-corymbosi Sheds Light on Mummy Berry Disease Infection of Blueberry and Mating Type.</title>
        <authorList>
            <person name="Yow A.G."/>
            <person name="Zhang Y."/>
            <person name="Bansal K."/>
            <person name="Eacker S.M."/>
            <person name="Sullivan S."/>
            <person name="Liachko I."/>
            <person name="Cubeta M.A."/>
            <person name="Rollins J.A."/>
            <person name="Ashrafi H."/>
        </authorList>
    </citation>
    <scope>NUCLEOTIDE SEQUENCE</scope>
    <source>
        <strain evidence="1">RL-1</strain>
    </source>
</reference>
<evidence type="ECO:0000313" key="1">
    <source>
        <dbReference type="EMBL" id="QSZ31895.1"/>
    </source>
</evidence>
<dbReference type="EMBL" id="CP063406">
    <property type="protein sequence ID" value="QSZ31895.1"/>
    <property type="molecule type" value="Genomic_DNA"/>
</dbReference>
<gene>
    <name evidence="1" type="ORF">DSL72_001464</name>
</gene>